<dbReference type="EMBL" id="MU118055">
    <property type="protein sequence ID" value="KAF9646540.1"/>
    <property type="molecule type" value="Genomic_DNA"/>
</dbReference>
<keyword evidence="2" id="KW-1185">Reference proteome</keyword>
<protein>
    <submittedName>
        <fullName evidence="1">Uncharacterized protein</fullName>
    </submittedName>
</protein>
<comment type="caution">
    <text evidence="1">The sequence shown here is derived from an EMBL/GenBank/DDBJ whole genome shotgun (WGS) entry which is preliminary data.</text>
</comment>
<evidence type="ECO:0000313" key="2">
    <source>
        <dbReference type="Proteomes" id="UP000886501"/>
    </source>
</evidence>
<sequence length="117" mass="12867">MGRIAGWAVDRGYQKILVNEDAMKPNAITLIHLPNILRADVNRTLATHIGYARSTTYTPELVAGRINQTEAGFISIDRSPWNGARPDAPHVKQILKIGGGTRNCTHGELSLTAHLHY</sequence>
<name>A0ACB6ZA08_THEGA</name>
<accession>A0ACB6ZA08</accession>
<reference evidence="1" key="1">
    <citation type="submission" date="2019-10" db="EMBL/GenBank/DDBJ databases">
        <authorList>
            <consortium name="DOE Joint Genome Institute"/>
            <person name="Kuo A."/>
            <person name="Miyauchi S."/>
            <person name="Kiss E."/>
            <person name="Drula E."/>
            <person name="Kohler A."/>
            <person name="Sanchez-Garcia M."/>
            <person name="Andreopoulos B."/>
            <person name="Barry K.W."/>
            <person name="Bonito G."/>
            <person name="Buee M."/>
            <person name="Carver A."/>
            <person name="Chen C."/>
            <person name="Cichocki N."/>
            <person name="Clum A."/>
            <person name="Culley D."/>
            <person name="Crous P.W."/>
            <person name="Fauchery L."/>
            <person name="Girlanda M."/>
            <person name="Hayes R."/>
            <person name="Keri Z."/>
            <person name="Labutti K."/>
            <person name="Lipzen A."/>
            <person name="Lombard V."/>
            <person name="Magnuson J."/>
            <person name="Maillard F."/>
            <person name="Morin E."/>
            <person name="Murat C."/>
            <person name="Nolan M."/>
            <person name="Ohm R."/>
            <person name="Pangilinan J."/>
            <person name="Pereira M."/>
            <person name="Perotto S."/>
            <person name="Peter M."/>
            <person name="Riley R."/>
            <person name="Sitrit Y."/>
            <person name="Stielow B."/>
            <person name="Szollosi G."/>
            <person name="Zifcakova L."/>
            <person name="Stursova M."/>
            <person name="Spatafora J.W."/>
            <person name="Tedersoo L."/>
            <person name="Vaario L.-M."/>
            <person name="Yamada A."/>
            <person name="Yan M."/>
            <person name="Wang P."/>
            <person name="Xu J."/>
            <person name="Bruns T."/>
            <person name="Baldrian P."/>
            <person name="Vilgalys R."/>
            <person name="Henrissat B."/>
            <person name="Grigoriev I.V."/>
            <person name="Hibbett D."/>
            <person name="Nagy L.G."/>
            <person name="Martin F.M."/>
        </authorList>
    </citation>
    <scope>NUCLEOTIDE SEQUENCE</scope>
    <source>
        <strain evidence="1">P2</strain>
    </source>
</reference>
<proteinExistence type="predicted"/>
<evidence type="ECO:0000313" key="1">
    <source>
        <dbReference type="EMBL" id="KAF9646540.1"/>
    </source>
</evidence>
<organism evidence="1 2">
    <name type="scientific">Thelephora ganbajun</name>
    <name type="common">Ganba fungus</name>
    <dbReference type="NCBI Taxonomy" id="370292"/>
    <lineage>
        <taxon>Eukaryota</taxon>
        <taxon>Fungi</taxon>
        <taxon>Dikarya</taxon>
        <taxon>Basidiomycota</taxon>
        <taxon>Agaricomycotina</taxon>
        <taxon>Agaricomycetes</taxon>
        <taxon>Thelephorales</taxon>
        <taxon>Thelephoraceae</taxon>
        <taxon>Thelephora</taxon>
    </lineage>
</organism>
<gene>
    <name evidence="1" type="ORF">BDM02DRAFT_3002538</name>
</gene>
<dbReference type="Proteomes" id="UP000886501">
    <property type="component" value="Unassembled WGS sequence"/>
</dbReference>
<reference evidence="1" key="2">
    <citation type="journal article" date="2020" name="Nat. Commun.">
        <title>Large-scale genome sequencing of mycorrhizal fungi provides insights into the early evolution of symbiotic traits.</title>
        <authorList>
            <person name="Miyauchi S."/>
            <person name="Kiss E."/>
            <person name="Kuo A."/>
            <person name="Drula E."/>
            <person name="Kohler A."/>
            <person name="Sanchez-Garcia M."/>
            <person name="Morin E."/>
            <person name="Andreopoulos B."/>
            <person name="Barry K.W."/>
            <person name="Bonito G."/>
            <person name="Buee M."/>
            <person name="Carver A."/>
            <person name="Chen C."/>
            <person name="Cichocki N."/>
            <person name="Clum A."/>
            <person name="Culley D."/>
            <person name="Crous P.W."/>
            <person name="Fauchery L."/>
            <person name="Girlanda M."/>
            <person name="Hayes R.D."/>
            <person name="Keri Z."/>
            <person name="LaButti K."/>
            <person name="Lipzen A."/>
            <person name="Lombard V."/>
            <person name="Magnuson J."/>
            <person name="Maillard F."/>
            <person name="Murat C."/>
            <person name="Nolan M."/>
            <person name="Ohm R.A."/>
            <person name="Pangilinan J."/>
            <person name="Pereira M.F."/>
            <person name="Perotto S."/>
            <person name="Peter M."/>
            <person name="Pfister S."/>
            <person name="Riley R."/>
            <person name="Sitrit Y."/>
            <person name="Stielow J.B."/>
            <person name="Szollosi G."/>
            <person name="Zifcakova L."/>
            <person name="Stursova M."/>
            <person name="Spatafora J.W."/>
            <person name="Tedersoo L."/>
            <person name="Vaario L.M."/>
            <person name="Yamada A."/>
            <person name="Yan M."/>
            <person name="Wang P."/>
            <person name="Xu J."/>
            <person name="Bruns T."/>
            <person name="Baldrian P."/>
            <person name="Vilgalys R."/>
            <person name="Dunand C."/>
            <person name="Henrissat B."/>
            <person name="Grigoriev I.V."/>
            <person name="Hibbett D."/>
            <person name="Nagy L.G."/>
            <person name="Martin F.M."/>
        </authorList>
    </citation>
    <scope>NUCLEOTIDE SEQUENCE</scope>
    <source>
        <strain evidence="1">P2</strain>
    </source>
</reference>